<accession>A0A811QAL0</accession>
<evidence type="ECO:0000256" key="1">
    <source>
        <dbReference type="ARBA" id="ARBA00022737"/>
    </source>
</evidence>
<name>A0A811QAL0_9POAL</name>
<organism evidence="5 6">
    <name type="scientific">Miscanthus lutarioriparius</name>
    <dbReference type="NCBI Taxonomy" id="422564"/>
    <lineage>
        <taxon>Eukaryota</taxon>
        <taxon>Viridiplantae</taxon>
        <taxon>Streptophyta</taxon>
        <taxon>Embryophyta</taxon>
        <taxon>Tracheophyta</taxon>
        <taxon>Spermatophyta</taxon>
        <taxon>Magnoliopsida</taxon>
        <taxon>Liliopsida</taxon>
        <taxon>Poales</taxon>
        <taxon>Poaceae</taxon>
        <taxon>PACMAD clade</taxon>
        <taxon>Panicoideae</taxon>
        <taxon>Andropogonodae</taxon>
        <taxon>Andropogoneae</taxon>
        <taxon>Saccharinae</taxon>
        <taxon>Miscanthus</taxon>
    </lineage>
</organism>
<dbReference type="GO" id="GO:0005886">
    <property type="term" value="C:plasma membrane"/>
    <property type="evidence" value="ECO:0007669"/>
    <property type="project" value="TreeGrafter"/>
</dbReference>
<sequence length="460" mass="50632">MMMVVVANQAAPVEKHHQGNMDPQLLALASSGTSEKLQALLNGEDGQASSHGSGNDGGLTTRRASSYGDTEANESILAGITAEGDTALHVVAACGQGDDFSTRRWCWCLTRSKRHALTTYGDGDNFLQSACIIYEKAKHLLFVQNNKGDTPLHCAARAGKSKMVARLIELAEGEDRMKEFLRKENKHKETALNEAVRVGNKDIVDLLMMKDSELASFPEDGSASPMYLAIVLKRDEIVKTLYDKSSRGMLSFSGPNGQNALHAAVLRYRTRDLAKLLKWNETHLCLQNKDLATQRDENGSTPLHFAAAIKFLFRPSRICRQVLEANADALYQPDHAGFFPIHVAASVGAFRNVDMFIKKCPGSAGLRDAKGRTFLHVAVDKKSVSIISGACRNLSLSWIMNMVDNDGNTALHLAVKAESIHMFSRLLENPQVNLNLPNNRWETPLDTAQYKLMPKGAFFF</sequence>
<dbReference type="OrthoDB" id="1916412at2759"/>
<dbReference type="PROSITE" id="PS50297">
    <property type="entry name" value="ANK_REP_REGION"/>
    <property type="match status" value="1"/>
</dbReference>
<proteinExistence type="predicted"/>
<evidence type="ECO:0000313" key="5">
    <source>
        <dbReference type="EMBL" id="CAD6252623.1"/>
    </source>
</evidence>
<feature type="repeat" description="ANK" evidence="3">
    <location>
        <begin position="147"/>
        <end position="169"/>
    </location>
</feature>
<evidence type="ECO:0000256" key="4">
    <source>
        <dbReference type="SAM" id="MobiDB-lite"/>
    </source>
</evidence>
<evidence type="ECO:0000256" key="2">
    <source>
        <dbReference type="ARBA" id="ARBA00023043"/>
    </source>
</evidence>
<protein>
    <submittedName>
        <fullName evidence="5">Uncharacterized protein</fullName>
    </submittedName>
</protein>
<keyword evidence="2 3" id="KW-0040">ANK repeat</keyword>
<dbReference type="InterPro" id="IPR036770">
    <property type="entry name" value="Ankyrin_rpt-contain_sf"/>
</dbReference>
<keyword evidence="6" id="KW-1185">Reference proteome</keyword>
<dbReference type="PANTHER" id="PTHR24186">
    <property type="entry name" value="PROTEIN PHOSPHATASE 1 REGULATORY SUBUNIT"/>
    <property type="match status" value="1"/>
</dbReference>
<reference evidence="5" key="1">
    <citation type="submission" date="2020-10" db="EMBL/GenBank/DDBJ databases">
        <authorList>
            <person name="Han B."/>
            <person name="Lu T."/>
            <person name="Zhao Q."/>
            <person name="Huang X."/>
            <person name="Zhao Y."/>
        </authorList>
    </citation>
    <scope>NUCLEOTIDE SEQUENCE</scope>
</reference>
<dbReference type="SUPFAM" id="SSF48403">
    <property type="entry name" value="Ankyrin repeat"/>
    <property type="match status" value="1"/>
</dbReference>
<dbReference type="InterPro" id="IPR002110">
    <property type="entry name" value="Ankyrin_rpt"/>
</dbReference>
<gene>
    <name evidence="5" type="ORF">NCGR_LOCUS36272</name>
</gene>
<feature type="repeat" description="ANK" evidence="3">
    <location>
        <begin position="406"/>
        <end position="439"/>
    </location>
</feature>
<dbReference type="Pfam" id="PF13857">
    <property type="entry name" value="Ank_5"/>
    <property type="match status" value="1"/>
</dbReference>
<comment type="caution">
    <text evidence="5">The sequence shown here is derived from an EMBL/GenBank/DDBJ whole genome shotgun (WGS) entry which is preliminary data.</text>
</comment>
<dbReference type="EMBL" id="CAJGYO010000009">
    <property type="protein sequence ID" value="CAD6252623.1"/>
    <property type="molecule type" value="Genomic_DNA"/>
</dbReference>
<dbReference type="SMART" id="SM00248">
    <property type="entry name" value="ANK"/>
    <property type="match status" value="6"/>
</dbReference>
<dbReference type="AlphaFoldDB" id="A0A811QAL0"/>
<dbReference type="Proteomes" id="UP000604825">
    <property type="component" value="Unassembled WGS sequence"/>
</dbReference>
<evidence type="ECO:0000256" key="3">
    <source>
        <dbReference type="PROSITE-ProRule" id="PRU00023"/>
    </source>
</evidence>
<evidence type="ECO:0000313" key="6">
    <source>
        <dbReference type="Proteomes" id="UP000604825"/>
    </source>
</evidence>
<feature type="region of interest" description="Disordered" evidence="4">
    <location>
        <begin position="43"/>
        <end position="67"/>
    </location>
</feature>
<dbReference type="PROSITE" id="PS50088">
    <property type="entry name" value="ANK_REPEAT"/>
    <property type="match status" value="2"/>
</dbReference>
<dbReference type="Gene3D" id="1.25.40.20">
    <property type="entry name" value="Ankyrin repeat-containing domain"/>
    <property type="match status" value="2"/>
</dbReference>
<keyword evidence="1" id="KW-0677">Repeat</keyword>
<dbReference type="PANTHER" id="PTHR24186:SF45">
    <property type="entry name" value="PGG DOMAIN-CONTAINING PROTEIN"/>
    <property type="match status" value="1"/>
</dbReference>
<dbReference type="Pfam" id="PF12796">
    <property type="entry name" value="Ank_2"/>
    <property type="match status" value="1"/>
</dbReference>